<dbReference type="AlphaFoldDB" id="A0AAW1SJR7"/>
<comment type="caution">
    <text evidence="6">The sequence shown here is derived from an EMBL/GenBank/DDBJ whole genome shotgun (WGS) entry which is preliminary data.</text>
</comment>
<proteinExistence type="predicted"/>
<protein>
    <recommendedName>
        <fullName evidence="5">MRH domain-containing protein</fullName>
    </recommendedName>
</protein>
<feature type="domain" description="MRH" evidence="5">
    <location>
        <begin position="20"/>
        <end position="115"/>
    </location>
</feature>
<dbReference type="EMBL" id="JALJOU010000001">
    <property type="protein sequence ID" value="KAK9846587.1"/>
    <property type="molecule type" value="Genomic_DNA"/>
</dbReference>
<keyword evidence="4" id="KW-1015">Disulfide bond</keyword>
<evidence type="ECO:0000256" key="2">
    <source>
        <dbReference type="ARBA" id="ARBA00022729"/>
    </source>
</evidence>
<dbReference type="GO" id="GO:0030970">
    <property type="term" value="P:retrograde protein transport, ER to cytosol"/>
    <property type="evidence" value="ECO:0007669"/>
    <property type="project" value="TreeGrafter"/>
</dbReference>
<reference evidence="6 7" key="1">
    <citation type="journal article" date="2024" name="Nat. Commun.">
        <title>Phylogenomics reveals the evolutionary origins of lichenization in chlorophyte algae.</title>
        <authorList>
            <person name="Puginier C."/>
            <person name="Libourel C."/>
            <person name="Otte J."/>
            <person name="Skaloud P."/>
            <person name="Haon M."/>
            <person name="Grisel S."/>
            <person name="Petersen M."/>
            <person name="Berrin J.G."/>
            <person name="Delaux P.M."/>
            <person name="Dal Grande F."/>
            <person name="Keller J."/>
        </authorList>
    </citation>
    <scope>NUCLEOTIDE SEQUENCE [LARGE SCALE GENOMIC DNA]</scope>
    <source>
        <strain evidence="6 7">SAG 245.80</strain>
    </source>
</reference>
<dbReference type="PROSITE" id="PS51914">
    <property type="entry name" value="MRH"/>
    <property type="match status" value="1"/>
</dbReference>
<dbReference type="InterPro" id="IPR012913">
    <property type="entry name" value="OS9-like_dom"/>
</dbReference>
<dbReference type="Pfam" id="PF07915">
    <property type="entry name" value="PRKCSH"/>
    <property type="match status" value="1"/>
</dbReference>
<name>A0AAW1SJR7_9CHLO</name>
<evidence type="ECO:0000313" key="6">
    <source>
        <dbReference type="EMBL" id="KAK9846587.1"/>
    </source>
</evidence>
<evidence type="ECO:0000256" key="4">
    <source>
        <dbReference type="ARBA" id="ARBA00023157"/>
    </source>
</evidence>
<dbReference type="Gene3D" id="2.70.130.10">
    <property type="entry name" value="Mannose-6-phosphate receptor binding domain"/>
    <property type="match status" value="1"/>
</dbReference>
<keyword evidence="2" id="KW-0732">Signal</keyword>
<comment type="subcellular location">
    <subcellularLocation>
        <location evidence="1">Endoplasmic reticulum</location>
    </subcellularLocation>
</comment>
<organism evidence="6 7">
    <name type="scientific">Elliptochloris bilobata</name>
    <dbReference type="NCBI Taxonomy" id="381761"/>
    <lineage>
        <taxon>Eukaryota</taxon>
        <taxon>Viridiplantae</taxon>
        <taxon>Chlorophyta</taxon>
        <taxon>core chlorophytes</taxon>
        <taxon>Trebouxiophyceae</taxon>
        <taxon>Trebouxiophyceae incertae sedis</taxon>
        <taxon>Elliptochloris clade</taxon>
        <taxon>Elliptochloris</taxon>
    </lineage>
</organism>
<accession>A0AAW1SJR7</accession>
<dbReference type="PANTHER" id="PTHR15414">
    <property type="entry name" value="OS-9-RELATED"/>
    <property type="match status" value="1"/>
</dbReference>
<keyword evidence="7" id="KW-1185">Reference proteome</keyword>
<sequence length="115" mass="12818">MKMVAGGDRRPSELLEALDGLCFYRVEDWWTYELCYKKAVRQFHKEGDALTAEFRLGTYDAEASDLDRVHHDAAAAPADAKFVSQVYAGGEPCDVTGAPRQTEVRFGIDNMPSTL</sequence>
<dbReference type="InterPro" id="IPR044865">
    <property type="entry name" value="MRH_dom"/>
</dbReference>
<dbReference type="InterPro" id="IPR009011">
    <property type="entry name" value="Man6P_isomerase_rcpt-bd_dom_sf"/>
</dbReference>
<dbReference type="GO" id="GO:0030968">
    <property type="term" value="P:endoplasmic reticulum unfolded protein response"/>
    <property type="evidence" value="ECO:0007669"/>
    <property type="project" value="InterPro"/>
</dbReference>
<dbReference type="GO" id="GO:0005788">
    <property type="term" value="C:endoplasmic reticulum lumen"/>
    <property type="evidence" value="ECO:0007669"/>
    <property type="project" value="TreeGrafter"/>
</dbReference>
<evidence type="ECO:0000313" key="7">
    <source>
        <dbReference type="Proteomes" id="UP001445335"/>
    </source>
</evidence>
<dbReference type="InterPro" id="IPR045149">
    <property type="entry name" value="OS-9-like"/>
</dbReference>
<dbReference type="Proteomes" id="UP001445335">
    <property type="component" value="Unassembled WGS sequence"/>
</dbReference>
<evidence type="ECO:0000256" key="1">
    <source>
        <dbReference type="ARBA" id="ARBA00004240"/>
    </source>
</evidence>
<evidence type="ECO:0000259" key="5">
    <source>
        <dbReference type="PROSITE" id="PS51914"/>
    </source>
</evidence>
<gene>
    <name evidence="6" type="ORF">WJX81_007190</name>
</gene>
<evidence type="ECO:0000256" key="3">
    <source>
        <dbReference type="ARBA" id="ARBA00022824"/>
    </source>
</evidence>
<keyword evidence="3" id="KW-0256">Endoplasmic reticulum</keyword>
<dbReference type="PANTHER" id="PTHR15414:SF0">
    <property type="entry name" value="ENDOPLASMIC RETICULUM LECTIN 1"/>
    <property type="match status" value="1"/>
</dbReference>